<dbReference type="Proteomes" id="UP000007148">
    <property type="component" value="Unassembled WGS sequence"/>
</dbReference>
<feature type="compositionally biased region" description="Polar residues" evidence="1">
    <location>
        <begin position="646"/>
        <end position="660"/>
    </location>
</feature>
<feature type="compositionally biased region" description="Low complexity" evidence="1">
    <location>
        <begin position="229"/>
        <end position="262"/>
    </location>
</feature>
<dbReference type="CDD" id="cd12087">
    <property type="entry name" value="TM_EGFR-like"/>
    <property type="match status" value="1"/>
</dbReference>
<feature type="compositionally biased region" description="Low complexity" evidence="1">
    <location>
        <begin position="208"/>
        <end position="221"/>
    </location>
</feature>
<feature type="compositionally biased region" description="Pro residues" evidence="1">
    <location>
        <begin position="84"/>
        <end position="96"/>
    </location>
</feature>
<keyword evidence="2" id="KW-0812">Transmembrane</keyword>
<dbReference type="OrthoDB" id="3270254at2759"/>
<dbReference type="HOGENOM" id="CLU_382671_0_0_1"/>
<evidence type="ECO:0000256" key="2">
    <source>
        <dbReference type="SAM" id="Phobius"/>
    </source>
</evidence>
<organism evidence="4 5">
    <name type="scientific">Serendipita indica (strain DSM 11827)</name>
    <name type="common">Root endophyte fungus</name>
    <name type="synonym">Piriformospora indica</name>
    <dbReference type="NCBI Taxonomy" id="1109443"/>
    <lineage>
        <taxon>Eukaryota</taxon>
        <taxon>Fungi</taxon>
        <taxon>Dikarya</taxon>
        <taxon>Basidiomycota</taxon>
        <taxon>Agaricomycotina</taxon>
        <taxon>Agaricomycetes</taxon>
        <taxon>Sebacinales</taxon>
        <taxon>Serendipitaceae</taxon>
        <taxon>Serendipita</taxon>
    </lineage>
</organism>
<feature type="compositionally biased region" description="Low complexity" evidence="1">
    <location>
        <begin position="131"/>
        <end position="194"/>
    </location>
</feature>
<dbReference type="eggNOG" id="ENOG502SF40">
    <property type="taxonomic scope" value="Eukaryota"/>
</dbReference>
<feature type="compositionally biased region" description="Polar residues" evidence="1">
    <location>
        <begin position="711"/>
        <end position="723"/>
    </location>
</feature>
<gene>
    <name evidence="4" type="ORF">PIIN_05984</name>
</gene>
<keyword evidence="5" id="KW-1185">Reference proteome</keyword>
<keyword evidence="3" id="KW-0732">Signal</keyword>
<feature type="chain" id="PRO_5003468606" evidence="3">
    <location>
        <begin position="19"/>
        <end position="723"/>
    </location>
</feature>
<feature type="compositionally biased region" description="Low complexity" evidence="1">
    <location>
        <begin position="272"/>
        <end position="298"/>
    </location>
</feature>
<comment type="caution">
    <text evidence="4">The sequence shown here is derived from an EMBL/GenBank/DDBJ whole genome shotgun (WGS) entry which is preliminary data.</text>
</comment>
<feature type="compositionally biased region" description="Pro residues" evidence="1">
    <location>
        <begin position="614"/>
        <end position="623"/>
    </location>
</feature>
<feature type="compositionally biased region" description="Low complexity" evidence="1">
    <location>
        <begin position="305"/>
        <end position="325"/>
    </location>
</feature>
<dbReference type="EMBL" id="CAFZ01000146">
    <property type="protein sequence ID" value="CCA72049.1"/>
    <property type="molecule type" value="Genomic_DNA"/>
</dbReference>
<feature type="region of interest" description="Disordered" evidence="1">
    <location>
        <begin position="571"/>
        <end position="664"/>
    </location>
</feature>
<evidence type="ECO:0000313" key="5">
    <source>
        <dbReference type="Proteomes" id="UP000007148"/>
    </source>
</evidence>
<evidence type="ECO:0000256" key="3">
    <source>
        <dbReference type="SAM" id="SignalP"/>
    </source>
</evidence>
<feature type="region of interest" description="Disordered" evidence="1">
    <location>
        <begin position="688"/>
        <end position="723"/>
    </location>
</feature>
<feature type="region of interest" description="Disordered" evidence="1">
    <location>
        <begin position="356"/>
        <end position="397"/>
    </location>
</feature>
<feature type="compositionally biased region" description="Low complexity" evidence="1">
    <location>
        <begin position="360"/>
        <end position="376"/>
    </location>
</feature>
<keyword evidence="2" id="KW-1133">Transmembrane helix</keyword>
<feature type="transmembrane region" description="Helical" evidence="2">
    <location>
        <begin position="518"/>
        <end position="542"/>
    </location>
</feature>
<accession>G4TL56</accession>
<feature type="compositionally biased region" description="Polar residues" evidence="1">
    <location>
        <begin position="195"/>
        <end position="207"/>
    </location>
</feature>
<dbReference type="InParanoid" id="G4TL56"/>
<reference evidence="4 5" key="1">
    <citation type="journal article" date="2011" name="PLoS Pathog.">
        <title>Endophytic Life Strategies Decoded by Genome and Transcriptome Analyses of the Mutualistic Root Symbiont Piriformospora indica.</title>
        <authorList>
            <person name="Zuccaro A."/>
            <person name="Lahrmann U."/>
            <person name="Guldener U."/>
            <person name="Langen G."/>
            <person name="Pfiffi S."/>
            <person name="Biedenkopf D."/>
            <person name="Wong P."/>
            <person name="Samans B."/>
            <person name="Grimm C."/>
            <person name="Basiewicz M."/>
            <person name="Murat C."/>
            <person name="Martin F."/>
            <person name="Kogel K.H."/>
        </authorList>
    </citation>
    <scope>NUCLEOTIDE SEQUENCE [LARGE SCALE GENOMIC DNA]</scope>
    <source>
        <strain evidence="4 5">DSM 11827</strain>
    </source>
</reference>
<evidence type="ECO:0000313" key="4">
    <source>
        <dbReference type="EMBL" id="CCA72049.1"/>
    </source>
</evidence>
<keyword evidence="2" id="KW-0472">Membrane</keyword>
<feature type="compositionally biased region" description="Low complexity" evidence="1">
    <location>
        <begin position="97"/>
        <end position="122"/>
    </location>
</feature>
<dbReference type="Gene3D" id="2.60.120.260">
    <property type="entry name" value="Galactose-binding domain-like"/>
    <property type="match status" value="1"/>
</dbReference>
<sequence>MPRTIYFLLFLVLGQASAASERSGAHARSPRGVGDLSQNKAVGIVGRQLGSATSSAAVTPALPITIPPVVIPIPTPGSSSASPVPSPTPTNEPSPSPTVNNPPVVIPLPTSSSASPVASPTPTDEPSLSSTANVPTVPTATASSSASPTSSSNPTNESPQSSTANTSTRSSSSTANTQSSSSSSSVENSPAESTESGSASTPTEQPISSSASNSSSASSGSTVILTPLGTSTATGSSTTGTGSGSGSTPAGSSGSGTAPTGSSGSGSGSGSGTPNPTATNPTDESSGSAPSGSASSGSPTPPVITPGSPTTNGPPSGSSSSSSSSIHINTNAPLIVQQAPPDIVSPVVQVAYNPDNAWESTSSDSPPSSSSYASTTGVVGANPPTVHNPPKPSCNNGTKVGNMVGASIKLNFTGVEAALLFVPSKLGASYSVKLDDLEEKEFNSYKEDFTACEVNQTWSVTGLPNQLHTITVTIKGDGLSAVVPGSAAGGTQLEYSGLIFKGPTPITDQPPSSGVSKWVIIGASIGGAILLIAIGITAFICVRRRRQNRVPPSQMVQTEQAAFGHNRLASTATTMAPPGGRPSSHHPTPVGSPTPQFLPSPRVGPMDSTFIPSSSPPQSPPLSPRSMSTTWQESSSHIYGPRPMSMTASEYGGQQTSPISQGRPMSMNTGYTYQNPGMNAYTGVSNPYNNGVPGSPPARGYAQENPFVSGHSRNTSYSQNPFE</sequence>
<evidence type="ECO:0000256" key="1">
    <source>
        <dbReference type="SAM" id="MobiDB-lite"/>
    </source>
</evidence>
<proteinExistence type="predicted"/>
<name>G4TL56_SERID</name>
<dbReference type="OMA" id="RTEKACH"/>
<protein>
    <submittedName>
        <fullName evidence="4">Related to proteophosphoglycan 5-Leishmania major strain Friedlin</fullName>
    </submittedName>
</protein>
<dbReference type="AlphaFoldDB" id="G4TL56"/>
<feature type="region of interest" description="Disordered" evidence="1">
    <location>
        <begin position="76"/>
        <end position="326"/>
    </location>
</feature>
<feature type="signal peptide" evidence="3">
    <location>
        <begin position="1"/>
        <end position="18"/>
    </location>
</feature>